<dbReference type="InterPro" id="IPR003675">
    <property type="entry name" value="Rce1/LyrA-like_dom"/>
</dbReference>
<sequence>MIALVALTAALGALWAYLRGGVLPVGWTPVRRGPARRLWRQCVWLGGTTLAVLALTGRLNALVALPPEFFPARAAAIRWAGGTIVVDAGALWVVGGIMLGGAMLALAERWRGRPLGLGDVEGLMPRTSAGLLWSVPLSIGAGVNEEAFFRLLLPIAIAWVTGSALAGFAVATALFGIAHRYQGWRGVAATAVSGALLAFVYLLTGQLWTAIALHIAIDLNALMLRPVLSGRVRW</sequence>
<dbReference type="GO" id="GO:0080120">
    <property type="term" value="P:CAAX-box protein maturation"/>
    <property type="evidence" value="ECO:0007669"/>
    <property type="project" value="UniProtKB-ARBA"/>
</dbReference>
<gene>
    <name evidence="3" type="ORF">COA07_08615</name>
</gene>
<dbReference type="GO" id="GO:0008237">
    <property type="term" value="F:metallopeptidase activity"/>
    <property type="evidence" value="ECO:0007669"/>
    <property type="project" value="UniProtKB-KW"/>
</dbReference>
<name>A0A2A4I9V7_9SPHN</name>
<evidence type="ECO:0000313" key="3">
    <source>
        <dbReference type="EMBL" id="PCG14572.1"/>
    </source>
</evidence>
<keyword evidence="4" id="KW-1185">Reference proteome</keyword>
<feature type="domain" description="CAAX prenyl protease 2/Lysostaphin resistance protein A-like" evidence="2">
    <location>
        <begin position="131"/>
        <end position="219"/>
    </location>
</feature>
<proteinExistence type="predicted"/>
<keyword evidence="1" id="KW-0812">Transmembrane</keyword>
<feature type="transmembrane region" description="Helical" evidence="1">
    <location>
        <begin position="44"/>
        <end position="63"/>
    </location>
</feature>
<comment type="caution">
    <text evidence="3">The sequence shown here is derived from an EMBL/GenBank/DDBJ whole genome shotgun (WGS) entry which is preliminary data.</text>
</comment>
<evidence type="ECO:0000313" key="4">
    <source>
        <dbReference type="Proteomes" id="UP000218323"/>
    </source>
</evidence>
<feature type="transmembrane region" description="Helical" evidence="1">
    <location>
        <begin position="84"/>
        <end position="107"/>
    </location>
</feature>
<keyword evidence="3" id="KW-0378">Hydrolase</keyword>
<evidence type="ECO:0000259" key="2">
    <source>
        <dbReference type="Pfam" id="PF02517"/>
    </source>
</evidence>
<dbReference type="GO" id="GO:0006508">
    <property type="term" value="P:proteolysis"/>
    <property type="evidence" value="ECO:0007669"/>
    <property type="project" value="UniProtKB-KW"/>
</dbReference>
<dbReference type="GO" id="GO:0004175">
    <property type="term" value="F:endopeptidase activity"/>
    <property type="evidence" value="ECO:0007669"/>
    <property type="project" value="UniProtKB-ARBA"/>
</dbReference>
<evidence type="ECO:0000256" key="1">
    <source>
        <dbReference type="SAM" id="Phobius"/>
    </source>
</evidence>
<dbReference type="RefSeq" id="WP_066711978.1">
    <property type="nucleotide sequence ID" value="NZ_JBHIWA010000011.1"/>
</dbReference>
<keyword evidence="1" id="KW-1133">Transmembrane helix</keyword>
<dbReference type="Proteomes" id="UP000218323">
    <property type="component" value="Unassembled WGS sequence"/>
</dbReference>
<feature type="transmembrane region" description="Helical" evidence="1">
    <location>
        <begin position="151"/>
        <end position="177"/>
    </location>
</feature>
<keyword evidence="3" id="KW-0482">Metalloprotease</keyword>
<keyword evidence="1" id="KW-0472">Membrane</keyword>
<protein>
    <submittedName>
        <fullName evidence="3">CPBP family intramembrane metalloprotease</fullName>
    </submittedName>
</protein>
<dbReference type="AlphaFoldDB" id="A0A2A4I9V7"/>
<dbReference type="Pfam" id="PF02517">
    <property type="entry name" value="Rce1-like"/>
    <property type="match status" value="1"/>
</dbReference>
<keyword evidence="3" id="KW-0645">Protease</keyword>
<accession>A0A2A4I9V7</accession>
<reference evidence="3 4" key="1">
    <citation type="submission" date="2017-09" db="EMBL/GenBank/DDBJ databases">
        <title>Sphingomonas adhaesiva DSM 7418, whole genome shotgun sequence.</title>
        <authorList>
            <person name="Feng G."/>
            <person name="Zhu H."/>
        </authorList>
    </citation>
    <scope>NUCLEOTIDE SEQUENCE [LARGE SCALE GENOMIC DNA]</scope>
    <source>
        <strain evidence="3 4">DSM 7418</strain>
    </source>
</reference>
<dbReference type="EMBL" id="NWVC01000003">
    <property type="protein sequence ID" value="PCG14572.1"/>
    <property type="molecule type" value="Genomic_DNA"/>
</dbReference>
<organism evidence="3 4">
    <name type="scientific">Sphingomonas adhaesiva</name>
    <dbReference type="NCBI Taxonomy" id="28212"/>
    <lineage>
        <taxon>Bacteria</taxon>
        <taxon>Pseudomonadati</taxon>
        <taxon>Pseudomonadota</taxon>
        <taxon>Alphaproteobacteria</taxon>
        <taxon>Sphingomonadales</taxon>
        <taxon>Sphingomonadaceae</taxon>
        <taxon>Sphingomonas</taxon>
    </lineage>
</organism>